<evidence type="ECO:0000313" key="2">
    <source>
        <dbReference type="Proteomes" id="UP000777774"/>
    </source>
</evidence>
<dbReference type="Gene3D" id="3.90.550.10">
    <property type="entry name" value="Spore Coat Polysaccharide Biosynthesis Protein SpsA, Chain A"/>
    <property type="match status" value="1"/>
</dbReference>
<dbReference type="InterPro" id="IPR029044">
    <property type="entry name" value="Nucleotide-diphossugar_trans"/>
</dbReference>
<protein>
    <recommendedName>
        <fullName evidence="3">Glycosyltransferase 2-like domain-containing protein</fullName>
    </recommendedName>
</protein>
<feature type="non-terminal residue" evidence="1">
    <location>
        <position position="231"/>
    </location>
</feature>
<evidence type="ECO:0008006" key="3">
    <source>
        <dbReference type="Google" id="ProtNLM"/>
    </source>
</evidence>
<name>A0ABX1K674_9CELL</name>
<dbReference type="Proteomes" id="UP000777774">
    <property type="component" value="Unassembled WGS sequence"/>
</dbReference>
<accession>A0ABX1K674</accession>
<dbReference type="RefSeq" id="WP_210728560.1">
    <property type="nucleotide sequence ID" value="NZ_JAAXOY010000380.1"/>
</dbReference>
<comment type="caution">
    <text evidence="1">The sequence shown here is derived from an EMBL/GenBank/DDBJ whole genome shotgun (WGS) entry which is preliminary data.</text>
</comment>
<reference evidence="1 2" key="1">
    <citation type="submission" date="2020-04" db="EMBL/GenBank/DDBJ databases">
        <title>MicrobeNet Type strains.</title>
        <authorList>
            <person name="Nicholson A.C."/>
        </authorList>
    </citation>
    <scope>NUCLEOTIDE SEQUENCE [LARGE SCALE GENOMIC DNA]</scope>
    <source>
        <strain evidence="1 2">ATCC BAA-787</strain>
    </source>
</reference>
<proteinExistence type="predicted"/>
<gene>
    <name evidence="1" type="ORF">HGA02_13565</name>
</gene>
<keyword evidence="2" id="KW-1185">Reference proteome</keyword>
<dbReference type="SUPFAM" id="SSF53448">
    <property type="entry name" value="Nucleotide-diphospho-sugar transferases"/>
    <property type="match status" value="1"/>
</dbReference>
<organism evidence="1 2">
    <name type="scientific">Cellulomonas septica</name>
    <dbReference type="NCBI Taxonomy" id="285080"/>
    <lineage>
        <taxon>Bacteria</taxon>
        <taxon>Bacillati</taxon>
        <taxon>Actinomycetota</taxon>
        <taxon>Actinomycetes</taxon>
        <taxon>Micrococcales</taxon>
        <taxon>Cellulomonadaceae</taxon>
        <taxon>Cellulomonas</taxon>
    </lineage>
</organism>
<sequence>MTPPLLTLLLAAGDDLEAAARTVDAARLVRPAGARWDLVVVTEAPLGAGRRWVHEVVATGSRTEQLTRALAVAHGTWVAVLGPDDRLEPGGVDALLALLALRPELDVAYTDEQWPAPGADGSVTKPGWVPEYERGTDYLGRLCAVRRDLLHRVGGFVPESDGAAEWDAHLRVVERTDRIEHLSLVGLTRSAPPEVTDDEWDAGLRAVSRHFARAGQEVTVERGPRRGSART</sequence>
<evidence type="ECO:0000313" key="1">
    <source>
        <dbReference type="EMBL" id="NKY40518.1"/>
    </source>
</evidence>
<dbReference type="EMBL" id="JAAXOY010000380">
    <property type="protein sequence ID" value="NKY40518.1"/>
    <property type="molecule type" value="Genomic_DNA"/>
</dbReference>